<evidence type="ECO:0000313" key="7">
    <source>
        <dbReference type="EMBL" id="MBN1571786.1"/>
    </source>
</evidence>
<evidence type="ECO:0000256" key="2">
    <source>
        <dbReference type="ARBA" id="ARBA00022801"/>
    </source>
</evidence>
<evidence type="ECO:0000256" key="5">
    <source>
        <dbReference type="RuleBase" id="RU003690"/>
    </source>
</evidence>
<gene>
    <name evidence="7" type="ORF">JW984_01180</name>
</gene>
<name>A0A9D8PIU8_9DELT</name>
<dbReference type="GO" id="GO:0008422">
    <property type="term" value="F:beta-glucosidase activity"/>
    <property type="evidence" value="ECO:0007669"/>
    <property type="project" value="TreeGrafter"/>
</dbReference>
<keyword evidence="2 6" id="KW-0378">Hydrolase</keyword>
<dbReference type="InterPro" id="IPR001360">
    <property type="entry name" value="Glyco_hydro_1"/>
</dbReference>
<reference evidence="7" key="2">
    <citation type="submission" date="2021-01" db="EMBL/GenBank/DDBJ databases">
        <authorList>
            <person name="Hahn C.R."/>
            <person name="Youssef N.H."/>
            <person name="Elshahed M."/>
        </authorList>
    </citation>
    <scope>NUCLEOTIDE SEQUENCE</scope>
    <source>
        <strain evidence="7">Zod_Metabat.24</strain>
    </source>
</reference>
<evidence type="ECO:0000256" key="6">
    <source>
        <dbReference type="RuleBase" id="RU004468"/>
    </source>
</evidence>
<dbReference type="AlphaFoldDB" id="A0A9D8PIU8"/>
<reference evidence="7" key="1">
    <citation type="journal article" date="2021" name="Environ. Microbiol.">
        <title>Genomic characterization of three novel Desulfobacterota classes expand the metabolic and phylogenetic diversity of the phylum.</title>
        <authorList>
            <person name="Murphy C.L."/>
            <person name="Biggerstaff J."/>
            <person name="Eichhorn A."/>
            <person name="Ewing E."/>
            <person name="Shahan R."/>
            <person name="Soriano D."/>
            <person name="Stewart S."/>
            <person name="VanMol K."/>
            <person name="Walker R."/>
            <person name="Walters P."/>
            <person name="Elshahed M.S."/>
            <person name="Youssef N.H."/>
        </authorList>
    </citation>
    <scope>NUCLEOTIDE SEQUENCE</scope>
    <source>
        <strain evidence="7">Zod_Metabat.24</strain>
    </source>
</reference>
<evidence type="ECO:0000256" key="3">
    <source>
        <dbReference type="ARBA" id="ARBA00023295"/>
    </source>
</evidence>
<comment type="similarity">
    <text evidence="1 5">Belongs to the glycosyl hydrolase 1 family.</text>
</comment>
<proteinExistence type="inferred from homology"/>
<evidence type="ECO:0000256" key="4">
    <source>
        <dbReference type="PROSITE-ProRule" id="PRU10055"/>
    </source>
</evidence>
<dbReference type="PRINTS" id="PR00131">
    <property type="entry name" value="GLHYDRLASE1"/>
</dbReference>
<dbReference type="Pfam" id="PF00232">
    <property type="entry name" value="Glyco_hydro_1"/>
    <property type="match status" value="1"/>
</dbReference>
<dbReference type="PROSITE" id="PS00653">
    <property type="entry name" value="GLYCOSYL_HYDROL_F1_2"/>
    <property type="match status" value="1"/>
</dbReference>
<evidence type="ECO:0000256" key="1">
    <source>
        <dbReference type="ARBA" id="ARBA00010838"/>
    </source>
</evidence>
<dbReference type="GO" id="GO:0005975">
    <property type="term" value="P:carbohydrate metabolic process"/>
    <property type="evidence" value="ECO:0007669"/>
    <property type="project" value="InterPro"/>
</dbReference>
<dbReference type="PANTHER" id="PTHR10353:SF209">
    <property type="entry name" value="GALACTOLIPID GALACTOSYLTRANSFERASE SFR2, CHLOROPLASTIC"/>
    <property type="match status" value="1"/>
</dbReference>
<dbReference type="InterPro" id="IPR018120">
    <property type="entry name" value="Glyco_hydro_1_AS"/>
</dbReference>
<dbReference type="Gene3D" id="3.20.20.80">
    <property type="entry name" value="Glycosidases"/>
    <property type="match status" value="1"/>
</dbReference>
<evidence type="ECO:0000313" key="8">
    <source>
        <dbReference type="Proteomes" id="UP000809273"/>
    </source>
</evidence>
<accession>A0A9D8PIU8</accession>
<organism evidence="7 8">
    <name type="scientific">Candidatus Zymogenus saltonus</name>
    <dbReference type="NCBI Taxonomy" id="2844893"/>
    <lineage>
        <taxon>Bacteria</taxon>
        <taxon>Deltaproteobacteria</taxon>
        <taxon>Candidatus Zymogenia</taxon>
        <taxon>Candidatus Zymogeniales</taxon>
        <taxon>Candidatus Zymogenaceae</taxon>
        <taxon>Candidatus Zymogenus</taxon>
    </lineage>
</organism>
<comment type="caution">
    <text evidence="7">The sequence shown here is derived from an EMBL/GenBank/DDBJ whole genome shotgun (WGS) entry which is preliminary data.</text>
</comment>
<dbReference type="PROSITE" id="PS00572">
    <property type="entry name" value="GLYCOSYL_HYDROL_F1_1"/>
    <property type="match status" value="1"/>
</dbReference>
<dbReference type="Proteomes" id="UP000809273">
    <property type="component" value="Unassembled WGS sequence"/>
</dbReference>
<dbReference type="PANTHER" id="PTHR10353">
    <property type="entry name" value="GLYCOSYL HYDROLASE"/>
    <property type="match status" value="1"/>
</dbReference>
<dbReference type="EMBL" id="JAFGIX010000006">
    <property type="protein sequence ID" value="MBN1571786.1"/>
    <property type="molecule type" value="Genomic_DNA"/>
</dbReference>
<feature type="active site" description="Nucleophile" evidence="4">
    <location>
        <position position="344"/>
    </location>
</feature>
<protein>
    <submittedName>
        <fullName evidence="7">Glycoside hydrolase family 1 protein</fullName>
    </submittedName>
</protein>
<dbReference type="SUPFAM" id="SSF51445">
    <property type="entry name" value="(Trans)glycosidases"/>
    <property type="match status" value="1"/>
</dbReference>
<keyword evidence="3 6" id="KW-0326">Glycosidase</keyword>
<dbReference type="InterPro" id="IPR033132">
    <property type="entry name" value="GH_1_N_CS"/>
</dbReference>
<sequence length="440" mass="50877">MEKIQFPKGFLWGGATASHQVEGGNVNNDWFIMEQQPGKIIDGSVSGDACDHYNRYPEDFKLLSKLNHNTHRFSVEWSRVEPAKDYFSQVEIDHYKKVIKCLKDLKIEPMVTLHHFTTPVWLAKLGGWKNPEVIERFEKFARVMAESFGKDVKLWLPINEPMVYTVLSYMDGEYAPAEKRFFKAFKVLYNMIKAHAVSYGAIKDIIPNAQVGFNRHMRVFDPLRENNPRDVWVAKNQDKNFNLDSLEVLYTGESSGLIKVPKKDRELIREKFDFMSLNYYARDSIKFDLFSPGRLFGKAVFPEGAEASHEGATGDRPEGEVYPHGIYRLLKLLSKYGKPLYVTENGIGTDDDKKRIRYVVRHIAEVGKAIKDDMDVRGYYHWSTLDNFEWAEGYTMRFGMIHVDFKTQKRTVKESANVFSDIAKKNCIDEALLKKYGVTL</sequence>
<dbReference type="InterPro" id="IPR017853">
    <property type="entry name" value="GH"/>
</dbReference>